<protein>
    <recommendedName>
        <fullName evidence="7">Transcription initiation factor IIE subunit beta</fullName>
    </recommendedName>
</protein>
<keyword evidence="4 7" id="KW-0804">Transcription</keyword>
<dbReference type="Gene3D" id="1.10.10.10">
    <property type="entry name" value="Winged helix-like DNA-binding domain superfamily/Winged helix DNA-binding domain"/>
    <property type="match status" value="1"/>
</dbReference>
<dbReference type="SUPFAM" id="SSF46785">
    <property type="entry name" value="Winged helix' DNA-binding domain"/>
    <property type="match status" value="1"/>
</dbReference>
<evidence type="ECO:0000259" key="8">
    <source>
        <dbReference type="PROSITE" id="PS51351"/>
    </source>
</evidence>
<dbReference type="GO" id="GO:0005673">
    <property type="term" value="C:transcription factor TFIIE complex"/>
    <property type="evidence" value="ECO:0007669"/>
    <property type="project" value="UniProtKB-UniRule"/>
</dbReference>
<keyword evidence="10" id="KW-1185">Reference proteome</keyword>
<evidence type="ECO:0000256" key="3">
    <source>
        <dbReference type="ARBA" id="ARBA00023125"/>
    </source>
</evidence>
<comment type="caution">
    <text evidence="9">The sequence shown here is derived from an EMBL/GenBank/DDBJ whole genome shotgun (WGS) entry which is preliminary data.</text>
</comment>
<dbReference type="InterPro" id="IPR036388">
    <property type="entry name" value="WH-like_DNA-bd_sf"/>
</dbReference>
<dbReference type="PANTHER" id="PTHR12716:SF8">
    <property type="entry name" value="TRANSCRIPTION INITIATION FACTOR IIE SUBUNIT BETA"/>
    <property type="match status" value="1"/>
</dbReference>
<reference evidence="9" key="1">
    <citation type="submission" date="2021-10" db="EMBL/GenBank/DDBJ databases">
        <title>Tropical sea cucumber genome reveals ecological adaptation and Cuvierian tubules defense mechanism.</title>
        <authorList>
            <person name="Chen T."/>
        </authorList>
    </citation>
    <scope>NUCLEOTIDE SEQUENCE</scope>
    <source>
        <strain evidence="9">Nanhai2018</strain>
        <tissue evidence="9">Muscle</tissue>
    </source>
</reference>
<dbReference type="CDD" id="cd07977">
    <property type="entry name" value="TFIIE_beta_winged_helix"/>
    <property type="match status" value="1"/>
</dbReference>
<keyword evidence="5 7" id="KW-0539">Nucleus</keyword>
<sequence>MDPALRKERDAFKKRALAQPVVEKKKATELSSEPPKKKKKPLLSGMSAVALYLHTVVDVRHQQGDTFPLTFKEVLDETNQLDISHNIKNWLMNEALPNNPKIALEDGKYVYKPPFKLQGKKDLLRLLSRYDQQGLGGIMMDDIVESLPNAEKCFKVLGSRVIVVTRVNDKKKVVFYNDKSFLLNVDDEFRELWNSTAVESLDEVKIEEYLKKQGISSMQDFGMKKLQKQKKKVPKNRRRKFKKLNDHMGDILVDYTQDDIKKK</sequence>
<dbReference type="GO" id="GO:0003677">
    <property type="term" value="F:DNA binding"/>
    <property type="evidence" value="ECO:0007669"/>
    <property type="project" value="UniProtKB-UniRule"/>
</dbReference>
<feature type="domain" description="TFIIE beta" evidence="8">
    <location>
        <begin position="38"/>
        <end position="118"/>
    </location>
</feature>
<comment type="subunit">
    <text evidence="7">Tetramer of two alpha and two beta chains.</text>
</comment>
<dbReference type="PIRSF" id="PIRSF016398">
    <property type="entry name" value="TFIIE-beta"/>
    <property type="match status" value="1"/>
</dbReference>
<dbReference type="Pfam" id="PF18121">
    <property type="entry name" value="TFA2_Winged_2"/>
    <property type="match status" value="1"/>
</dbReference>
<evidence type="ECO:0000256" key="4">
    <source>
        <dbReference type="ARBA" id="ARBA00023163"/>
    </source>
</evidence>
<dbReference type="Proteomes" id="UP001152320">
    <property type="component" value="Chromosome 9"/>
</dbReference>
<comment type="subcellular location">
    <subcellularLocation>
        <location evidence="1 7">Nucleus</location>
    </subcellularLocation>
</comment>
<proteinExistence type="inferred from homology"/>
<dbReference type="GO" id="GO:0006367">
    <property type="term" value="P:transcription initiation at RNA polymerase II promoter"/>
    <property type="evidence" value="ECO:0007669"/>
    <property type="project" value="UniProtKB-UniRule"/>
</dbReference>
<gene>
    <name evidence="9" type="ORF">HOLleu_20627</name>
</gene>
<dbReference type="PANTHER" id="PTHR12716">
    <property type="entry name" value="TRANSCRIPTION INITIATION FACTOR IIE, BETA SUBUNIT"/>
    <property type="match status" value="1"/>
</dbReference>
<dbReference type="OrthoDB" id="5323195at2759"/>
<comment type="function">
    <text evidence="6 7">Recruits TFIIH to the initiation complex and stimulates the RNA polymerase II C-terminal domain kinase and DNA-dependent ATPase activities of TFIIH. Both TFIIH and TFIIE are required for promoter clearance by RNA polymerase.</text>
</comment>
<dbReference type="InterPro" id="IPR036390">
    <property type="entry name" value="WH_DNA-bd_sf"/>
</dbReference>
<dbReference type="Pfam" id="PF02186">
    <property type="entry name" value="TFIIE_beta"/>
    <property type="match status" value="1"/>
</dbReference>
<dbReference type="GO" id="GO:0001097">
    <property type="term" value="F:TFIIH-class transcription factor complex binding"/>
    <property type="evidence" value="ECO:0007669"/>
    <property type="project" value="TreeGrafter"/>
</dbReference>
<dbReference type="EMBL" id="JAIZAY010000009">
    <property type="protein sequence ID" value="KAJ8036607.1"/>
    <property type="molecule type" value="Genomic_DNA"/>
</dbReference>
<organism evidence="9 10">
    <name type="scientific">Holothuria leucospilota</name>
    <name type="common">Black long sea cucumber</name>
    <name type="synonym">Mertensiothuria leucospilota</name>
    <dbReference type="NCBI Taxonomy" id="206669"/>
    <lineage>
        <taxon>Eukaryota</taxon>
        <taxon>Metazoa</taxon>
        <taxon>Echinodermata</taxon>
        <taxon>Eleutherozoa</taxon>
        <taxon>Echinozoa</taxon>
        <taxon>Holothuroidea</taxon>
        <taxon>Aspidochirotacea</taxon>
        <taxon>Aspidochirotida</taxon>
        <taxon>Holothuriidae</taxon>
        <taxon>Holothuria</taxon>
    </lineage>
</organism>
<evidence type="ECO:0000256" key="7">
    <source>
        <dbReference type="PIRNR" id="PIRNR016398"/>
    </source>
</evidence>
<keyword evidence="3 7" id="KW-0238">DNA-binding</keyword>
<evidence type="ECO:0000313" key="10">
    <source>
        <dbReference type="Proteomes" id="UP001152320"/>
    </source>
</evidence>
<dbReference type="InterPro" id="IPR040501">
    <property type="entry name" value="TFA2_Winged_2"/>
</dbReference>
<dbReference type="InterPro" id="IPR003166">
    <property type="entry name" value="TFIIE_bsu_DNA-bd"/>
</dbReference>
<evidence type="ECO:0000256" key="6">
    <source>
        <dbReference type="ARBA" id="ARBA00025581"/>
    </source>
</evidence>
<comment type="similarity">
    <text evidence="7">Belongs to the TFIIE beta subunit family.</text>
</comment>
<dbReference type="AlphaFoldDB" id="A0A9Q1C1F3"/>
<dbReference type="PROSITE" id="PS51351">
    <property type="entry name" value="TFIIE_BETA_C"/>
    <property type="match status" value="1"/>
</dbReference>
<evidence type="ECO:0000256" key="2">
    <source>
        <dbReference type="ARBA" id="ARBA00023015"/>
    </source>
</evidence>
<dbReference type="InterPro" id="IPR016656">
    <property type="entry name" value="TFIIE-bsu"/>
</dbReference>
<evidence type="ECO:0000256" key="5">
    <source>
        <dbReference type="ARBA" id="ARBA00023242"/>
    </source>
</evidence>
<evidence type="ECO:0000256" key="1">
    <source>
        <dbReference type="ARBA" id="ARBA00004123"/>
    </source>
</evidence>
<keyword evidence="2 7" id="KW-0805">Transcription regulation</keyword>
<evidence type="ECO:0000313" key="9">
    <source>
        <dbReference type="EMBL" id="KAJ8036607.1"/>
    </source>
</evidence>
<accession>A0A9Q1C1F3</accession>
<name>A0A9Q1C1F3_HOLLE</name>